<dbReference type="eggNOG" id="ENOG502QX66">
    <property type="taxonomic scope" value="Eukaryota"/>
</dbReference>
<dbReference type="Proteomes" id="UP000001950">
    <property type="component" value="Chromosome 4"/>
</dbReference>
<keyword evidence="3" id="KW-1185">Reference proteome</keyword>
<proteinExistence type="predicted"/>
<dbReference type="RefSeq" id="XP_953212.1">
    <property type="nucleotide sequence ID" value="XM_948119.1"/>
</dbReference>
<name>Q4U9B6_THEAN</name>
<sequence length="239" mass="27485">MLMCSSPSNKLERLSHEYFVSSLRTWCNSTEKTTSLNVLKSNWVNNITNKLTSTSKVDLLNLMSLTGLYEVELQFLKLSVPNLIYFATLYNSGYGCEESCLMLTEWSKDSNSVNYNLNLNSEFYNPIYMNRERFKNLLLKMLSSPSRDKRISRMVSYLSKPETFDHSNYDSSNNSEQRSPSTNSQLSESKDSKIESKSPNSNYCVLTPNSSKILELLDQSKLPKLFIEYIEPTKGLFKL</sequence>
<dbReference type="OrthoDB" id="10479914at2759"/>
<evidence type="ECO:0000313" key="3">
    <source>
        <dbReference type="Proteomes" id="UP000001950"/>
    </source>
</evidence>
<reference evidence="2 3" key="1">
    <citation type="journal article" date="2005" name="Science">
        <title>Genome of the host-cell transforming parasite Theileria annulata compared with T. parva.</title>
        <authorList>
            <person name="Pain A."/>
            <person name="Renauld H."/>
            <person name="Berriman M."/>
            <person name="Murphy L."/>
            <person name="Yeats C.A."/>
            <person name="Weir W."/>
            <person name="Kerhornou A."/>
            <person name="Aslett M."/>
            <person name="Bishop R."/>
            <person name="Bouchier C."/>
            <person name="Cochet M."/>
            <person name="Coulson R.M.R."/>
            <person name="Cronin A."/>
            <person name="de Villiers E.P."/>
            <person name="Fraser A."/>
            <person name="Fosker N."/>
            <person name="Gardner M."/>
            <person name="Goble A."/>
            <person name="Griffiths-Jones S."/>
            <person name="Harris D.E."/>
            <person name="Katzer F."/>
            <person name="Larke N."/>
            <person name="Lord A."/>
            <person name="Maser P."/>
            <person name="McKellar S."/>
            <person name="Mooney P."/>
            <person name="Morton F."/>
            <person name="Nene V."/>
            <person name="O'Neil S."/>
            <person name="Price C."/>
            <person name="Quail M.A."/>
            <person name="Rabbinowitsch E."/>
            <person name="Rawlings N.D."/>
            <person name="Rutter S."/>
            <person name="Saunders D."/>
            <person name="Seeger K."/>
            <person name="Shah T."/>
            <person name="Squares R."/>
            <person name="Squares S."/>
            <person name="Tivey A."/>
            <person name="Walker A.R."/>
            <person name="Woodward J."/>
            <person name="Dobbelaere D.A.E."/>
            <person name="Langsley G."/>
            <person name="Rajandream M.A."/>
            <person name="McKeever D."/>
            <person name="Shiels B."/>
            <person name="Tait A."/>
            <person name="Barrell B.G."/>
            <person name="Hall N."/>
        </authorList>
    </citation>
    <scope>NUCLEOTIDE SEQUENCE [LARGE SCALE GENOMIC DNA]</scope>
    <source>
        <strain evidence="3">Ankara</strain>
    </source>
</reference>
<dbReference type="EMBL" id="CR940353">
    <property type="protein sequence ID" value="CAI76587.1"/>
    <property type="molecule type" value="Genomic_DNA"/>
</dbReference>
<dbReference type="InParanoid" id="Q4U9B6"/>
<gene>
    <name evidence="2" type="ORF">TA09055</name>
</gene>
<feature type="region of interest" description="Disordered" evidence="1">
    <location>
        <begin position="165"/>
        <end position="201"/>
    </location>
</feature>
<dbReference type="AlphaFoldDB" id="Q4U9B6"/>
<dbReference type="KEGG" id="tan:TA09055"/>
<accession>Q4U9B6</accession>
<organism evidence="2 3">
    <name type="scientific">Theileria annulata</name>
    <dbReference type="NCBI Taxonomy" id="5874"/>
    <lineage>
        <taxon>Eukaryota</taxon>
        <taxon>Sar</taxon>
        <taxon>Alveolata</taxon>
        <taxon>Apicomplexa</taxon>
        <taxon>Aconoidasida</taxon>
        <taxon>Piroplasmida</taxon>
        <taxon>Theileriidae</taxon>
        <taxon>Theileria</taxon>
    </lineage>
</organism>
<evidence type="ECO:0000256" key="1">
    <source>
        <dbReference type="SAM" id="MobiDB-lite"/>
    </source>
</evidence>
<protein>
    <submittedName>
        <fullName evidence="2">Uncharacterized protein</fullName>
    </submittedName>
</protein>
<feature type="compositionally biased region" description="Polar residues" evidence="1">
    <location>
        <begin position="169"/>
        <end position="186"/>
    </location>
</feature>
<dbReference type="GeneID" id="3863224"/>
<evidence type="ECO:0000313" key="2">
    <source>
        <dbReference type="EMBL" id="CAI76587.1"/>
    </source>
</evidence>
<dbReference type="VEuPathDB" id="PiroplasmaDB:TA09055"/>